<keyword evidence="1" id="KW-0224">Dipeptidase</keyword>
<dbReference type="EMBL" id="JAFBDR010000014">
    <property type="protein sequence ID" value="MBM7572101.1"/>
    <property type="molecule type" value="Genomic_DNA"/>
</dbReference>
<dbReference type="InterPro" id="IPR008257">
    <property type="entry name" value="Pept_M19"/>
</dbReference>
<dbReference type="Gene3D" id="3.20.20.140">
    <property type="entry name" value="Metal-dependent hydrolases"/>
    <property type="match status" value="1"/>
</dbReference>
<organism evidence="1 2">
    <name type="scientific">Aquibacillus albus</name>
    <dbReference type="NCBI Taxonomy" id="1168171"/>
    <lineage>
        <taxon>Bacteria</taxon>
        <taxon>Bacillati</taxon>
        <taxon>Bacillota</taxon>
        <taxon>Bacilli</taxon>
        <taxon>Bacillales</taxon>
        <taxon>Bacillaceae</taxon>
        <taxon>Aquibacillus</taxon>
    </lineage>
</organism>
<dbReference type="PANTHER" id="PTHR10443">
    <property type="entry name" value="MICROSOMAL DIPEPTIDASE"/>
    <property type="match status" value="1"/>
</dbReference>
<sequence>MIIDAHCDALLKLWENNISFYDSEELQVNYVKWKQSSVKVQCFAIFVPDDVPEEAQFRVALEMVDLFYEQVIAPYDDITFISSREDLLSLKENERGAILTLEGCHAIGRDLSKLKALIRLGVRAVGLTWNQSNAVADGIGEKRGAGLSEFGEQVVKCLNEQTIWTDVSHLSYEGFFDVMKLADYPMASHSNASQICSHRRNLDDKQIKALIERKGWIGVTFVPYFLSDQETVTQQDVIKHINYYLDKGAENCLGFGSDFDGTDRFVLGLYDYLEYDSFVHQLRNSVSSDLLKKICYQNFVDKFPRKLG</sequence>
<proteinExistence type="predicted"/>
<dbReference type="GO" id="GO:0016805">
    <property type="term" value="F:dipeptidase activity"/>
    <property type="evidence" value="ECO:0007669"/>
    <property type="project" value="UniProtKB-KW"/>
</dbReference>
<dbReference type="Pfam" id="PF01244">
    <property type="entry name" value="Peptidase_M19"/>
    <property type="match status" value="1"/>
</dbReference>
<dbReference type="SUPFAM" id="SSF51556">
    <property type="entry name" value="Metallo-dependent hydrolases"/>
    <property type="match status" value="1"/>
</dbReference>
<gene>
    <name evidence="1" type="ORF">JOC48_002604</name>
</gene>
<dbReference type="Proteomes" id="UP001296943">
    <property type="component" value="Unassembled WGS sequence"/>
</dbReference>
<keyword evidence="1" id="KW-0645">Protease</keyword>
<comment type="caution">
    <text evidence="1">The sequence shown here is derived from an EMBL/GenBank/DDBJ whole genome shotgun (WGS) entry which is preliminary data.</text>
</comment>
<evidence type="ECO:0000313" key="2">
    <source>
        <dbReference type="Proteomes" id="UP001296943"/>
    </source>
</evidence>
<dbReference type="EC" id="3.4.13.19" evidence="1"/>
<dbReference type="PANTHER" id="PTHR10443:SF12">
    <property type="entry name" value="DIPEPTIDASE"/>
    <property type="match status" value="1"/>
</dbReference>
<evidence type="ECO:0000313" key="1">
    <source>
        <dbReference type="EMBL" id="MBM7572101.1"/>
    </source>
</evidence>
<reference evidence="1 2" key="1">
    <citation type="submission" date="2021-01" db="EMBL/GenBank/DDBJ databases">
        <title>Genomic Encyclopedia of Type Strains, Phase IV (KMG-IV): sequencing the most valuable type-strain genomes for metagenomic binning, comparative biology and taxonomic classification.</title>
        <authorList>
            <person name="Goeker M."/>
        </authorList>
    </citation>
    <scope>NUCLEOTIDE SEQUENCE [LARGE SCALE GENOMIC DNA]</scope>
    <source>
        <strain evidence="1 2">DSM 23711</strain>
    </source>
</reference>
<protein>
    <submittedName>
        <fullName evidence="1">Membrane dipeptidase</fullName>
        <ecNumber evidence="1">3.4.13.19</ecNumber>
    </submittedName>
</protein>
<dbReference type="RefSeq" id="WP_204500240.1">
    <property type="nucleotide sequence ID" value="NZ_JAFBDR010000014.1"/>
</dbReference>
<dbReference type="CDD" id="cd01301">
    <property type="entry name" value="rDP_like"/>
    <property type="match status" value="1"/>
</dbReference>
<accession>A0ABS2N1X2</accession>
<dbReference type="InterPro" id="IPR032466">
    <property type="entry name" value="Metal_Hydrolase"/>
</dbReference>
<keyword evidence="1" id="KW-0378">Hydrolase</keyword>
<name>A0ABS2N1X2_9BACI</name>
<keyword evidence="2" id="KW-1185">Reference proteome</keyword>
<dbReference type="PROSITE" id="PS51365">
    <property type="entry name" value="RENAL_DIPEPTIDASE_2"/>
    <property type="match status" value="1"/>
</dbReference>